<dbReference type="Proteomes" id="UP001152172">
    <property type="component" value="Unassembled WGS sequence"/>
</dbReference>
<dbReference type="CDD" id="cd14728">
    <property type="entry name" value="Ere-like"/>
    <property type="match status" value="1"/>
</dbReference>
<dbReference type="Gene3D" id="1.20.1440.30">
    <property type="entry name" value="Biosynthetic Protein domain"/>
    <property type="match status" value="1"/>
</dbReference>
<dbReference type="SUPFAM" id="SSF159501">
    <property type="entry name" value="EreA/ChaN-like"/>
    <property type="match status" value="1"/>
</dbReference>
<evidence type="ECO:0000313" key="2">
    <source>
        <dbReference type="Proteomes" id="UP001152172"/>
    </source>
</evidence>
<organism evidence="1 2">
    <name type="scientific">Psychrobacillus psychrodurans</name>
    <dbReference type="NCBI Taxonomy" id="126157"/>
    <lineage>
        <taxon>Bacteria</taxon>
        <taxon>Bacillati</taxon>
        <taxon>Bacillota</taxon>
        <taxon>Bacilli</taxon>
        <taxon>Bacillales</taxon>
        <taxon>Bacillaceae</taxon>
        <taxon>Psychrobacillus</taxon>
    </lineage>
</organism>
<reference evidence="1" key="1">
    <citation type="submission" date="2022-05" db="EMBL/GenBank/DDBJ databases">
        <authorList>
            <person name="Colautti A."/>
            <person name="Iacumin L."/>
        </authorList>
    </citation>
    <scope>NUCLEOTIDE SEQUENCE</scope>
    <source>
        <strain evidence="1">DSM 30747</strain>
    </source>
</reference>
<dbReference type="Pfam" id="PF05139">
    <property type="entry name" value="Erythro_esteras"/>
    <property type="match status" value="1"/>
</dbReference>
<gene>
    <name evidence="1" type="ORF">M9R61_12160</name>
</gene>
<name>A0A9X3LC81_9BACI</name>
<dbReference type="PANTHER" id="PTHR31299">
    <property type="entry name" value="ESTERASE, PUTATIVE (AFU_ORTHOLOGUE AFUA_1G05850)-RELATED"/>
    <property type="match status" value="1"/>
</dbReference>
<protein>
    <submittedName>
        <fullName evidence="1">Erythromycin esterase family protein</fullName>
    </submittedName>
</protein>
<dbReference type="InterPro" id="IPR007815">
    <property type="entry name" value="Emycin_Estase"/>
</dbReference>
<dbReference type="EMBL" id="JAMKBI010000008">
    <property type="protein sequence ID" value="MCZ8534066.1"/>
    <property type="molecule type" value="Genomic_DNA"/>
</dbReference>
<dbReference type="GO" id="GO:0046677">
    <property type="term" value="P:response to antibiotic"/>
    <property type="evidence" value="ECO:0007669"/>
    <property type="project" value="InterPro"/>
</dbReference>
<dbReference type="Gene3D" id="3.40.1660.10">
    <property type="entry name" value="EreA-like (biosynthetic domain)"/>
    <property type="match status" value="1"/>
</dbReference>
<keyword evidence="2" id="KW-1185">Reference proteome</keyword>
<evidence type="ECO:0000313" key="1">
    <source>
        <dbReference type="EMBL" id="MCZ8534066.1"/>
    </source>
</evidence>
<accession>A0A9X3LC81</accession>
<dbReference type="PANTHER" id="PTHR31299:SF0">
    <property type="entry name" value="ESTERASE, PUTATIVE (AFU_ORTHOLOGUE AFUA_1G05850)-RELATED"/>
    <property type="match status" value="1"/>
</dbReference>
<comment type="caution">
    <text evidence="1">The sequence shown here is derived from an EMBL/GenBank/DDBJ whole genome shotgun (WGS) entry which is preliminary data.</text>
</comment>
<sequence length="411" mass="48321">MPIFQSMNKKYSNAIEWVKENSYGIDSLSECGMDHFEFLEQVLKDKRIVWLGENGHGIAEHSLLKTSLINFLYHRMGFKVVAFESGLSECYSSNYIKDKLTVNELMSKSVFSLWKTEETLPLFQQIKENDDLKLIGFDFQPSSKESLLLDLLESIDINFTLEFKEHINKLDYMLIDWYRDIGKYKTIRKKFPKEIYTSFQKDKIVLFDLITQLDIELETWKEEFHRKGLHNPYIVFQKLLDNKRKFIDRLDAKHGDYLKFRDQIMAENIEWICNKLYPDEKIIIWAHNTHIYKNIQSLYSYKPMGSLMSPNLTSQSYYLGLFMYEGNAALNNGSVYELTKPPKKSLEDYMNHSPSPVSFLDFSCVLPNESNKWIFNKTIIMESGTIQQAITPAEQLDGVFFTKKVSPPRYI</sequence>
<dbReference type="RefSeq" id="WP_269922305.1">
    <property type="nucleotide sequence ID" value="NZ_JAMKBI010000008.1"/>
</dbReference>
<dbReference type="Gene3D" id="3.30.1870.10">
    <property type="entry name" value="EreA-like, domain 2"/>
    <property type="match status" value="1"/>
</dbReference>
<dbReference type="InterPro" id="IPR052036">
    <property type="entry name" value="Hydrolase/PRTase-associated"/>
</dbReference>
<proteinExistence type="predicted"/>
<dbReference type="AlphaFoldDB" id="A0A9X3LC81"/>